<dbReference type="Gene3D" id="3.40.50.720">
    <property type="entry name" value="NAD(P)-binding Rossmann-like Domain"/>
    <property type="match status" value="2"/>
</dbReference>
<dbReference type="Pfam" id="PF02826">
    <property type="entry name" value="2-Hacid_dh_C"/>
    <property type="match status" value="1"/>
</dbReference>
<dbReference type="Pfam" id="PF00389">
    <property type="entry name" value="2-Hacid_dh"/>
    <property type="match status" value="1"/>
</dbReference>
<dbReference type="PROSITE" id="PS00671">
    <property type="entry name" value="D_2_HYDROXYACID_DH_3"/>
    <property type="match status" value="1"/>
</dbReference>
<dbReference type="PROSITE" id="PS00065">
    <property type="entry name" value="D_2_HYDROXYACID_DH_1"/>
    <property type="match status" value="1"/>
</dbReference>
<evidence type="ECO:0000313" key="8">
    <source>
        <dbReference type="Proteomes" id="UP000886743"/>
    </source>
</evidence>
<dbReference type="Proteomes" id="UP000886743">
    <property type="component" value="Unassembled WGS sequence"/>
</dbReference>
<accession>A0A9D1NHK0</accession>
<feature type="domain" description="D-isomer specific 2-hydroxyacid dehydrogenase NAD-binding" evidence="6">
    <location>
        <begin position="110"/>
        <end position="294"/>
    </location>
</feature>
<dbReference type="InterPro" id="IPR036291">
    <property type="entry name" value="NAD(P)-bd_dom_sf"/>
</dbReference>
<dbReference type="SUPFAM" id="SSF51735">
    <property type="entry name" value="NAD(P)-binding Rossmann-fold domains"/>
    <property type="match status" value="1"/>
</dbReference>
<protein>
    <submittedName>
        <fullName evidence="7">2-hydroxyacid dehydrogenase</fullName>
    </submittedName>
</protein>
<dbReference type="AlphaFoldDB" id="A0A9D1NHK0"/>
<evidence type="ECO:0000256" key="3">
    <source>
        <dbReference type="ARBA" id="ARBA00023027"/>
    </source>
</evidence>
<proteinExistence type="inferred from homology"/>
<dbReference type="GO" id="GO:0051287">
    <property type="term" value="F:NAD binding"/>
    <property type="evidence" value="ECO:0007669"/>
    <property type="project" value="InterPro"/>
</dbReference>
<evidence type="ECO:0000256" key="2">
    <source>
        <dbReference type="ARBA" id="ARBA00023002"/>
    </source>
</evidence>
<evidence type="ECO:0000256" key="4">
    <source>
        <dbReference type="RuleBase" id="RU003719"/>
    </source>
</evidence>
<dbReference type="CDD" id="cd12183">
    <property type="entry name" value="LDH_like_2"/>
    <property type="match status" value="1"/>
</dbReference>
<comment type="similarity">
    <text evidence="1 4">Belongs to the D-isomer specific 2-hydroxyacid dehydrogenase family.</text>
</comment>
<dbReference type="InterPro" id="IPR029753">
    <property type="entry name" value="D-isomer_DH_CS"/>
</dbReference>
<dbReference type="EMBL" id="DVOF01000092">
    <property type="protein sequence ID" value="HIV02568.1"/>
    <property type="molecule type" value="Genomic_DNA"/>
</dbReference>
<dbReference type="PANTHER" id="PTHR43026">
    <property type="entry name" value="2-HYDROXYACID DEHYDROGENASE HOMOLOG 1-RELATED"/>
    <property type="match status" value="1"/>
</dbReference>
<keyword evidence="3" id="KW-0520">NAD</keyword>
<reference evidence="7" key="1">
    <citation type="submission" date="2020-10" db="EMBL/GenBank/DDBJ databases">
        <authorList>
            <person name="Gilroy R."/>
        </authorList>
    </citation>
    <scope>NUCLEOTIDE SEQUENCE</scope>
    <source>
        <strain evidence="7">4920</strain>
    </source>
</reference>
<reference evidence="7" key="2">
    <citation type="journal article" date="2021" name="PeerJ">
        <title>Extensive microbial diversity within the chicken gut microbiome revealed by metagenomics and culture.</title>
        <authorList>
            <person name="Gilroy R."/>
            <person name="Ravi A."/>
            <person name="Getino M."/>
            <person name="Pursley I."/>
            <person name="Horton D.L."/>
            <person name="Alikhan N.F."/>
            <person name="Baker D."/>
            <person name="Gharbi K."/>
            <person name="Hall N."/>
            <person name="Watson M."/>
            <person name="Adriaenssens E.M."/>
            <person name="Foster-Nyarko E."/>
            <person name="Jarju S."/>
            <person name="Secka A."/>
            <person name="Antonio M."/>
            <person name="Oren A."/>
            <person name="Chaudhuri R.R."/>
            <person name="La Ragione R."/>
            <person name="Hildebrand F."/>
            <person name="Pallen M.J."/>
        </authorList>
    </citation>
    <scope>NUCLEOTIDE SEQUENCE</scope>
    <source>
        <strain evidence="7">4920</strain>
    </source>
</reference>
<evidence type="ECO:0000313" key="7">
    <source>
        <dbReference type="EMBL" id="HIV02568.1"/>
    </source>
</evidence>
<sequence length="344" mass="39073">MKTIAFYDTKPYDKIYFDKHKKEYDLEFKYFENKLNADTAMMARGCDGVCAFVNDDLNGETIETLYENGIEVIAMRCSGYNNVDFSKAFGKIHVLRVPAYSPYAVAEHAMAMLLTLNRKTHRAYIRTRDFNFSLNGLVGFDLHGKTAGIIGTGKIGQIFIDICRGFGLRVIAYDPYPAKDKGIDYVDLETLCREADIISLHCPLTDSTKHIIRQETLDLMKDGVYIINTSRGKLIDSEALLHAIKSERVGGAALDVYEEETEYFFEDYSEEIMPDDVLSRLISMPNVLVTSHQAFLTKEALENIALTTLNNLKDYYAGQPLVNEVCYHCQKNGSCKKDHKERCF</sequence>
<evidence type="ECO:0000259" key="5">
    <source>
        <dbReference type="Pfam" id="PF00389"/>
    </source>
</evidence>
<comment type="caution">
    <text evidence="7">The sequence shown here is derived from an EMBL/GenBank/DDBJ whole genome shotgun (WGS) entry which is preliminary data.</text>
</comment>
<feature type="domain" description="D-isomer specific 2-hydroxyacid dehydrogenase catalytic" evidence="5">
    <location>
        <begin position="4"/>
        <end position="325"/>
    </location>
</feature>
<dbReference type="InterPro" id="IPR006139">
    <property type="entry name" value="D-isomer_2_OHA_DH_cat_dom"/>
</dbReference>
<evidence type="ECO:0000259" key="6">
    <source>
        <dbReference type="Pfam" id="PF02826"/>
    </source>
</evidence>
<name>A0A9D1NHK0_9FIRM</name>
<keyword evidence="2 4" id="KW-0560">Oxidoreductase</keyword>
<dbReference type="InterPro" id="IPR006140">
    <property type="entry name" value="D-isomer_DH_NAD-bd"/>
</dbReference>
<dbReference type="SUPFAM" id="SSF52283">
    <property type="entry name" value="Formate/glycerate dehydrogenase catalytic domain-like"/>
    <property type="match status" value="1"/>
</dbReference>
<evidence type="ECO:0000256" key="1">
    <source>
        <dbReference type="ARBA" id="ARBA00005854"/>
    </source>
</evidence>
<dbReference type="InterPro" id="IPR029752">
    <property type="entry name" value="D-isomer_DH_CS1"/>
</dbReference>
<dbReference type="GO" id="GO:0008720">
    <property type="term" value="F:D-lactate dehydrogenase (NAD+) activity"/>
    <property type="evidence" value="ECO:0007669"/>
    <property type="project" value="TreeGrafter"/>
</dbReference>
<gene>
    <name evidence="7" type="ORF">IAC74_03265</name>
</gene>
<dbReference type="InterPro" id="IPR058205">
    <property type="entry name" value="D-LDH-like"/>
</dbReference>
<dbReference type="PANTHER" id="PTHR43026:SF1">
    <property type="entry name" value="2-HYDROXYACID DEHYDROGENASE HOMOLOG 1-RELATED"/>
    <property type="match status" value="1"/>
</dbReference>
<organism evidence="7 8">
    <name type="scientific">Candidatus Aphodoplasma excrementigallinarum</name>
    <dbReference type="NCBI Taxonomy" id="2840673"/>
    <lineage>
        <taxon>Bacteria</taxon>
        <taxon>Bacillati</taxon>
        <taxon>Bacillota</taxon>
        <taxon>Clostridia</taxon>
        <taxon>Eubacteriales</taxon>
        <taxon>Candidatus Aphodoplasma</taxon>
    </lineage>
</organism>